<name>A0ABT8EPH7_9ACTN</name>
<comment type="caution">
    <text evidence="1">The sequence shown here is derived from an EMBL/GenBank/DDBJ whole genome shotgun (WGS) entry which is preliminary data.</text>
</comment>
<sequence length="137" mass="14396">MDKCGTGKQTGKRVGAAGIGLAGVLAGIVVGGLAGGATAVGAPAAEADRVDQLGKAYKPVPSTIVSVTGDKKNGFEIRRYDGSEQFPPTDSEARAECNEYDTEVARVRCRSEVRTWYRDLADMKRAINYARSSAATP</sequence>
<proteinExistence type="predicted"/>
<dbReference type="Proteomes" id="UP001168537">
    <property type="component" value="Unassembled WGS sequence"/>
</dbReference>
<evidence type="ECO:0000313" key="1">
    <source>
        <dbReference type="EMBL" id="MDN4160035.1"/>
    </source>
</evidence>
<dbReference type="RefSeq" id="WP_300958906.1">
    <property type="nucleotide sequence ID" value="NZ_JAUHJR010000001.1"/>
</dbReference>
<gene>
    <name evidence="1" type="ORF">QWY29_01610</name>
</gene>
<reference evidence="1" key="1">
    <citation type="submission" date="2023-06" db="EMBL/GenBank/DDBJ databases">
        <title>Draft genome sequence of Nocardioides sp. SOB72.</title>
        <authorList>
            <person name="Zhang G."/>
        </authorList>
    </citation>
    <scope>NUCLEOTIDE SEQUENCE</scope>
    <source>
        <strain evidence="1">SOB72</strain>
    </source>
</reference>
<keyword evidence="2" id="KW-1185">Reference proteome</keyword>
<protein>
    <submittedName>
        <fullName evidence="1">Uncharacterized protein</fullName>
    </submittedName>
</protein>
<evidence type="ECO:0000313" key="2">
    <source>
        <dbReference type="Proteomes" id="UP001168537"/>
    </source>
</evidence>
<dbReference type="EMBL" id="JAUHJR010000001">
    <property type="protein sequence ID" value="MDN4160035.1"/>
    <property type="molecule type" value="Genomic_DNA"/>
</dbReference>
<organism evidence="1 2">
    <name type="scientific">Nocardioides abyssi</name>
    <dbReference type="NCBI Taxonomy" id="3058370"/>
    <lineage>
        <taxon>Bacteria</taxon>
        <taxon>Bacillati</taxon>
        <taxon>Actinomycetota</taxon>
        <taxon>Actinomycetes</taxon>
        <taxon>Propionibacteriales</taxon>
        <taxon>Nocardioidaceae</taxon>
        <taxon>Nocardioides</taxon>
    </lineage>
</organism>
<accession>A0ABT8EPH7</accession>